<keyword evidence="3" id="KW-0813">Transport</keyword>
<dbReference type="InterPro" id="IPR036095">
    <property type="entry name" value="PTS_EIIB-like_sf"/>
</dbReference>
<gene>
    <name evidence="3" type="ORF">INP52_03395</name>
</gene>
<dbReference type="InterPro" id="IPR013011">
    <property type="entry name" value="PTS_EIIB_2"/>
</dbReference>
<dbReference type="GO" id="GO:0009401">
    <property type="term" value="P:phosphoenolpyruvate-dependent sugar phosphotransferase system"/>
    <property type="evidence" value="ECO:0007669"/>
    <property type="project" value="InterPro"/>
</dbReference>
<dbReference type="Pfam" id="PF02302">
    <property type="entry name" value="PTS_IIB"/>
    <property type="match status" value="1"/>
</dbReference>
<organism evidence="3 4">
    <name type="scientific">Thermophilibacter immobilis</name>
    <dbReference type="NCBI Taxonomy" id="2779519"/>
    <lineage>
        <taxon>Bacteria</taxon>
        <taxon>Bacillati</taxon>
        <taxon>Actinomycetota</taxon>
        <taxon>Coriobacteriia</taxon>
        <taxon>Coriobacteriales</taxon>
        <taxon>Atopobiaceae</taxon>
        <taxon>Thermophilibacter</taxon>
    </lineage>
</organism>
<dbReference type="InterPro" id="IPR003501">
    <property type="entry name" value="PTS_EIIB_2/3"/>
</dbReference>
<sequence length="94" mass="9848">MAAKIVVACGSGVATSGMVATKVEKLLAAEGVEAQIVAVEIAGLDEALKDADAYIPVVRTETTYDVPTINGVAFLTGMNQEEELARLLEVVRNK</sequence>
<evidence type="ECO:0000313" key="3">
    <source>
        <dbReference type="EMBL" id="QOY61255.1"/>
    </source>
</evidence>
<dbReference type="SUPFAM" id="SSF52794">
    <property type="entry name" value="PTS system IIB component-like"/>
    <property type="match status" value="1"/>
</dbReference>
<accession>A0A7S7M9K7</accession>
<evidence type="ECO:0000259" key="2">
    <source>
        <dbReference type="PROSITE" id="PS51099"/>
    </source>
</evidence>
<keyword evidence="4" id="KW-1185">Reference proteome</keyword>
<feature type="domain" description="PTS EIIB type-2" evidence="2">
    <location>
        <begin position="1"/>
        <end position="94"/>
    </location>
</feature>
<name>A0A7S7M9K7_9ACTN</name>
<dbReference type="CDD" id="cd05566">
    <property type="entry name" value="PTS_IIB_galactitol"/>
    <property type="match status" value="1"/>
</dbReference>
<keyword evidence="1" id="KW-0808">Transferase</keyword>
<evidence type="ECO:0000313" key="4">
    <source>
        <dbReference type="Proteomes" id="UP000593735"/>
    </source>
</evidence>
<dbReference type="PROSITE" id="PS51099">
    <property type="entry name" value="PTS_EIIB_TYPE_2"/>
    <property type="match status" value="1"/>
</dbReference>
<dbReference type="Gene3D" id="3.40.50.2300">
    <property type="match status" value="1"/>
</dbReference>
<dbReference type="Proteomes" id="UP000593735">
    <property type="component" value="Chromosome"/>
</dbReference>
<dbReference type="EMBL" id="CP063767">
    <property type="protein sequence ID" value="QOY61255.1"/>
    <property type="molecule type" value="Genomic_DNA"/>
</dbReference>
<protein>
    <submittedName>
        <fullName evidence="3">PTS sugar transporter subunit IIB</fullName>
    </submittedName>
</protein>
<dbReference type="GO" id="GO:0008982">
    <property type="term" value="F:protein-N(PI)-phosphohistidine-sugar phosphotransferase activity"/>
    <property type="evidence" value="ECO:0007669"/>
    <property type="project" value="InterPro"/>
</dbReference>
<keyword evidence="3" id="KW-0762">Sugar transport</keyword>
<reference evidence="3 4" key="1">
    <citation type="submission" date="2020-10" db="EMBL/GenBank/DDBJ databases">
        <title>Olsenella immobilis sp.nov., isolated from the mud in a fermentation cellar used for the production of Chinese strong-flavoured liquor.</title>
        <authorList>
            <person name="Lu L."/>
        </authorList>
    </citation>
    <scope>NUCLEOTIDE SEQUENCE [LARGE SCALE GENOMIC DNA]</scope>
    <source>
        <strain evidence="3 4">LZLJ-2</strain>
    </source>
</reference>
<evidence type="ECO:0000256" key="1">
    <source>
        <dbReference type="ARBA" id="ARBA00022679"/>
    </source>
</evidence>
<dbReference type="RefSeq" id="WP_194372404.1">
    <property type="nucleotide sequence ID" value="NZ_CP063767.1"/>
</dbReference>
<proteinExistence type="predicted"/>
<dbReference type="KEGG" id="tio:INP52_03395"/>
<dbReference type="AlphaFoldDB" id="A0A7S7M9K7"/>